<evidence type="ECO:0000256" key="1">
    <source>
        <dbReference type="SAM" id="MobiDB-lite"/>
    </source>
</evidence>
<accession>A0A922DCS3</accession>
<gene>
    <name evidence="2" type="ORF">I3842_13G095500</name>
</gene>
<dbReference type="AlphaFoldDB" id="A0A922DCS3"/>
<evidence type="ECO:0000313" key="2">
    <source>
        <dbReference type="EMBL" id="KAG6681493.1"/>
    </source>
</evidence>
<feature type="compositionally biased region" description="Low complexity" evidence="1">
    <location>
        <begin position="63"/>
        <end position="78"/>
    </location>
</feature>
<dbReference type="EMBL" id="CM031837">
    <property type="protein sequence ID" value="KAG6681493.1"/>
    <property type="molecule type" value="Genomic_DNA"/>
</dbReference>
<evidence type="ECO:0000313" key="3">
    <source>
        <dbReference type="Proteomes" id="UP000811246"/>
    </source>
</evidence>
<proteinExistence type="predicted"/>
<comment type="caution">
    <text evidence="2">The sequence shown here is derived from an EMBL/GenBank/DDBJ whole genome shotgun (WGS) entry which is preliminary data.</text>
</comment>
<feature type="region of interest" description="Disordered" evidence="1">
    <location>
        <begin position="28"/>
        <end position="101"/>
    </location>
</feature>
<feature type="compositionally biased region" description="Polar residues" evidence="1">
    <location>
        <begin position="88"/>
        <end position="100"/>
    </location>
</feature>
<feature type="region of interest" description="Disordered" evidence="1">
    <location>
        <begin position="205"/>
        <end position="241"/>
    </location>
</feature>
<dbReference type="Proteomes" id="UP000811246">
    <property type="component" value="Chromosome 13"/>
</dbReference>
<sequence>MPVFQEGGSEPIQSANWVNRAQNQPFSNTYNLGWRNHPNFSWRNDQPGRSPPPQQQPFNQGAPQHQYPSYQNPQSYPYVAPPGFQPHVATQSPQLSSSGKKTLDDSMAQMANTLQQFIQATTNNTQTINELRGTVNKMSTTLSTLEKGKFPTQPQPNPQVYRQQQHQVHNVSGDVVETAKAVLTLKSGKEVPRPEMTIDTEVIAPTPKDAAETDEAEKEPEVARPEQKKPVSADAKTSKGYQPVVPYPQRLAAGKSGVVKLTFGNMALELNVFNACKMPAHFDETSDLNAVESLTPTKFICSNSPSSDNDSIFQTPEFLLDEKIDHINGDDFEFFDCFADSSLPFQETERIPSEWSTQNKRRFLSEQRKQFQKFCKSRWSGLYIVNPREVF</sequence>
<organism evidence="2 3">
    <name type="scientific">Carya illinoinensis</name>
    <name type="common">Pecan</name>
    <dbReference type="NCBI Taxonomy" id="32201"/>
    <lineage>
        <taxon>Eukaryota</taxon>
        <taxon>Viridiplantae</taxon>
        <taxon>Streptophyta</taxon>
        <taxon>Embryophyta</taxon>
        <taxon>Tracheophyta</taxon>
        <taxon>Spermatophyta</taxon>
        <taxon>Magnoliopsida</taxon>
        <taxon>eudicotyledons</taxon>
        <taxon>Gunneridae</taxon>
        <taxon>Pentapetalae</taxon>
        <taxon>rosids</taxon>
        <taxon>fabids</taxon>
        <taxon>Fagales</taxon>
        <taxon>Juglandaceae</taxon>
        <taxon>Carya</taxon>
    </lineage>
</organism>
<name>A0A922DCS3_CARIL</name>
<reference evidence="2" key="1">
    <citation type="submission" date="2021-01" db="EMBL/GenBank/DDBJ databases">
        <authorList>
            <person name="Lovell J.T."/>
            <person name="Bentley N."/>
            <person name="Bhattarai G."/>
            <person name="Jenkins J.W."/>
            <person name="Sreedasyam A."/>
            <person name="Alarcon Y."/>
            <person name="Bock C."/>
            <person name="Boston L."/>
            <person name="Carlson J."/>
            <person name="Cervantes K."/>
            <person name="Clermont K."/>
            <person name="Krom N."/>
            <person name="Kubenka K."/>
            <person name="Mamidi S."/>
            <person name="Mattison C."/>
            <person name="Monteros M."/>
            <person name="Pisani C."/>
            <person name="Plott C."/>
            <person name="Rajasekar S."/>
            <person name="Rhein H.S."/>
            <person name="Rohla C."/>
            <person name="Song M."/>
            <person name="Hilaire R.S."/>
            <person name="Shu S."/>
            <person name="Wells L."/>
            <person name="Wang X."/>
            <person name="Webber J."/>
            <person name="Heerema R.J."/>
            <person name="Klein P."/>
            <person name="Conner P."/>
            <person name="Grauke L."/>
            <person name="Grimwood J."/>
            <person name="Schmutz J."/>
            <person name="Randall J.J."/>
        </authorList>
    </citation>
    <scope>NUCLEOTIDE SEQUENCE</scope>
    <source>
        <tissue evidence="2">Leaf</tissue>
    </source>
</reference>
<feature type="compositionally biased region" description="Basic and acidic residues" evidence="1">
    <location>
        <begin position="219"/>
        <end position="231"/>
    </location>
</feature>
<protein>
    <submittedName>
        <fullName evidence="2">Uncharacterized protein</fullName>
    </submittedName>
</protein>